<dbReference type="PANTHER" id="PTHR13581">
    <property type="entry name" value="MRG-BINDING PROTEIN"/>
    <property type="match status" value="1"/>
</dbReference>
<feature type="compositionally biased region" description="Polar residues" evidence="7">
    <location>
        <begin position="189"/>
        <end position="201"/>
    </location>
</feature>
<gene>
    <name evidence="8" type="ORF">B4U80_03985</name>
</gene>
<dbReference type="InterPro" id="IPR012423">
    <property type="entry name" value="Eaf7/MRGBP"/>
</dbReference>
<evidence type="ECO:0000256" key="4">
    <source>
        <dbReference type="ARBA" id="ARBA00023015"/>
    </source>
</evidence>
<evidence type="ECO:0000256" key="5">
    <source>
        <dbReference type="ARBA" id="ARBA00023163"/>
    </source>
</evidence>
<dbReference type="GO" id="GO:0006325">
    <property type="term" value="P:chromatin organization"/>
    <property type="evidence" value="ECO:0007669"/>
    <property type="project" value="UniProtKB-KW"/>
</dbReference>
<dbReference type="AlphaFoldDB" id="A0A443SK68"/>
<comment type="similarity">
    <text evidence="2">Belongs to the EAF7 family.</text>
</comment>
<dbReference type="EMBL" id="NCKV01001718">
    <property type="protein sequence ID" value="RWS27875.1"/>
    <property type="molecule type" value="Genomic_DNA"/>
</dbReference>
<keyword evidence="3" id="KW-0156">Chromatin regulator</keyword>
<evidence type="ECO:0000313" key="8">
    <source>
        <dbReference type="EMBL" id="RWS27875.1"/>
    </source>
</evidence>
<feature type="region of interest" description="Disordered" evidence="7">
    <location>
        <begin position="112"/>
        <end position="215"/>
    </location>
</feature>
<evidence type="ECO:0000256" key="2">
    <source>
        <dbReference type="ARBA" id="ARBA00007117"/>
    </source>
</evidence>
<keyword evidence="6" id="KW-0539">Nucleus</keyword>
<evidence type="ECO:0000256" key="6">
    <source>
        <dbReference type="ARBA" id="ARBA00023242"/>
    </source>
</evidence>
<organism evidence="8 9">
    <name type="scientific">Leptotrombidium deliense</name>
    <dbReference type="NCBI Taxonomy" id="299467"/>
    <lineage>
        <taxon>Eukaryota</taxon>
        <taxon>Metazoa</taxon>
        <taxon>Ecdysozoa</taxon>
        <taxon>Arthropoda</taxon>
        <taxon>Chelicerata</taxon>
        <taxon>Arachnida</taxon>
        <taxon>Acari</taxon>
        <taxon>Acariformes</taxon>
        <taxon>Trombidiformes</taxon>
        <taxon>Prostigmata</taxon>
        <taxon>Anystina</taxon>
        <taxon>Parasitengona</taxon>
        <taxon>Trombiculoidea</taxon>
        <taxon>Trombiculidae</taxon>
        <taxon>Leptotrombidium</taxon>
    </lineage>
</organism>
<dbReference type="OrthoDB" id="5595141at2759"/>
<evidence type="ECO:0000256" key="7">
    <source>
        <dbReference type="SAM" id="MobiDB-lite"/>
    </source>
</evidence>
<dbReference type="GO" id="GO:0035267">
    <property type="term" value="C:NuA4 histone acetyltransferase complex"/>
    <property type="evidence" value="ECO:0007669"/>
    <property type="project" value="TreeGrafter"/>
</dbReference>
<dbReference type="PANTHER" id="PTHR13581:SF5">
    <property type="entry name" value="MRG_MORF4L-BINDING PROTEIN"/>
    <property type="match status" value="1"/>
</dbReference>
<accession>A0A443SK68</accession>
<comment type="caution">
    <text evidence="8">The sequence shown here is derived from an EMBL/GenBank/DDBJ whole genome shotgun (WGS) entry which is preliminary data.</text>
</comment>
<keyword evidence="5" id="KW-0804">Transcription</keyword>
<evidence type="ECO:0000256" key="1">
    <source>
        <dbReference type="ARBA" id="ARBA00004123"/>
    </source>
</evidence>
<dbReference type="GO" id="GO:0006357">
    <property type="term" value="P:regulation of transcription by RNA polymerase II"/>
    <property type="evidence" value="ECO:0007669"/>
    <property type="project" value="TreeGrafter"/>
</dbReference>
<evidence type="ECO:0000256" key="3">
    <source>
        <dbReference type="ARBA" id="ARBA00022853"/>
    </source>
</evidence>
<dbReference type="Proteomes" id="UP000288716">
    <property type="component" value="Unassembled WGS sequence"/>
</dbReference>
<keyword evidence="9" id="KW-1185">Reference proteome</keyword>
<dbReference type="VEuPathDB" id="VectorBase:LDEU004164"/>
<evidence type="ECO:0000313" key="9">
    <source>
        <dbReference type="Proteomes" id="UP000288716"/>
    </source>
</evidence>
<protein>
    <submittedName>
        <fullName evidence="8">Mrg-binding protein-like protein</fullName>
    </submittedName>
</protein>
<feature type="compositionally biased region" description="Basic and acidic residues" evidence="7">
    <location>
        <begin position="142"/>
        <end position="178"/>
    </location>
</feature>
<sequence>MSTETKSKGANNSKIEVNDNFDWSAENEVHLFYALKGHKPVGVNRYFHMICIQDLFNNLVNKEVTSKIIWDHLDKLYDMDALHENEDIPFPNDETDFSLPSSEFEDLIARKISGKHDDSSSSSKSETLMSAGKESGVQSESESSHSKEKKDESKTEAKTDGSPEKQKEITHKDEKDTKNSSSAKKRSQKSPNVNSKSGQTPNNSNGSSSSKKRRV</sequence>
<comment type="subcellular location">
    <subcellularLocation>
        <location evidence="1">Nucleus</location>
    </subcellularLocation>
</comment>
<reference evidence="8 9" key="1">
    <citation type="journal article" date="2018" name="Gigascience">
        <title>Genomes of trombidid mites reveal novel predicted allergens and laterally-transferred genes associated with secondary metabolism.</title>
        <authorList>
            <person name="Dong X."/>
            <person name="Chaisiri K."/>
            <person name="Xia D."/>
            <person name="Armstrong S.D."/>
            <person name="Fang Y."/>
            <person name="Donnelly M.J."/>
            <person name="Kadowaki T."/>
            <person name="McGarry J.W."/>
            <person name="Darby A.C."/>
            <person name="Makepeace B.L."/>
        </authorList>
    </citation>
    <scope>NUCLEOTIDE SEQUENCE [LARGE SCALE GENOMIC DNA]</scope>
    <source>
        <strain evidence="8">UoL-UT</strain>
    </source>
</reference>
<dbReference type="STRING" id="299467.A0A443SK68"/>
<dbReference type="GO" id="GO:0005634">
    <property type="term" value="C:nucleus"/>
    <property type="evidence" value="ECO:0007669"/>
    <property type="project" value="UniProtKB-SubCell"/>
</dbReference>
<name>A0A443SK68_9ACAR</name>
<proteinExistence type="inferred from homology"/>
<keyword evidence="4" id="KW-0805">Transcription regulation</keyword>
<dbReference type="Pfam" id="PF07904">
    <property type="entry name" value="Eaf7"/>
    <property type="match status" value="1"/>
</dbReference>